<keyword evidence="2 5" id="KW-0812">Transmembrane</keyword>
<feature type="transmembrane region" description="Helical" evidence="5">
    <location>
        <begin position="29"/>
        <end position="49"/>
    </location>
</feature>
<organism evidence="7 8">
    <name type="scientific">Cladophialophora psammophila CBS 110553</name>
    <dbReference type="NCBI Taxonomy" id="1182543"/>
    <lineage>
        <taxon>Eukaryota</taxon>
        <taxon>Fungi</taxon>
        <taxon>Dikarya</taxon>
        <taxon>Ascomycota</taxon>
        <taxon>Pezizomycotina</taxon>
        <taxon>Eurotiomycetes</taxon>
        <taxon>Chaetothyriomycetidae</taxon>
        <taxon>Chaetothyriales</taxon>
        <taxon>Herpotrichiellaceae</taxon>
        <taxon>Cladophialophora</taxon>
    </lineage>
</organism>
<feature type="transmembrane region" description="Helical" evidence="5">
    <location>
        <begin position="69"/>
        <end position="90"/>
    </location>
</feature>
<evidence type="ECO:0000256" key="5">
    <source>
        <dbReference type="SAM" id="Phobius"/>
    </source>
</evidence>
<gene>
    <name evidence="7" type="ORF">A1O5_07178</name>
</gene>
<dbReference type="Pfam" id="PF01284">
    <property type="entry name" value="MARVEL"/>
    <property type="match status" value="1"/>
</dbReference>
<dbReference type="HOGENOM" id="CLU_109915_3_0_1"/>
<feature type="domain" description="MARVEL" evidence="6">
    <location>
        <begin position="20"/>
        <end position="159"/>
    </location>
</feature>
<dbReference type="PANTHER" id="PTHR37451">
    <property type="entry name" value="MARVEL DOMAIN"/>
    <property type="match status" value="1"/>
</dbReference>
<feature type="transmembrane region" description="Helical" evidence="5">
    <location>
        <begin position="146"/>
        <end position="167"/>
    </location>
</feature>
<dbReference type="PANTHER" id="PTHR37451:SF1">
    <property type="entry name" value="MARVEL DOMAIN-CONTAINING PROTEIN"/>
    <property type="match status" value="1"/>
</dbReference>
<keyword evidence="3 5" id="KW-1133">Transmembrane helix</keyword>
<reference evidence="7 8" key="1">
    <citation type="submission" date="2013-03" db="EMBL/GenBank/DDBJ databases">
        <title>The Genome Sequence of Cladophialophora psammophila CBS 110553.</title>
        <authorList>
            <consortium name="The Broad Institute Genomics Platform"/>
            <person name="Cuomo C."/>
            <person name="de Hoog S."/>
            <person name="Gorbushina A."/>
            <person name="Walker B."/>
            <person name="Young S.K."/>
            <person name="Zeng Q."/>
            <person name="Gargeya S."/>
            <person name="Fitzgerald M."/>
            <person name="Haas B."/>
            <person name="Abouelleil A."/>
            <person name="Allen A.W."/>
            <person name="Alvarado L."/>
            <person name="Arachchi H.M."/>
            <person name="Berlin A.M."/>
            <person name="Chapman S.B."/>
            <person name="Gainer-Dewar J."/>
            <person name="Goldberg J."/>
            <person name="Griggs A."/>
            <person name="Gujja S."/>
            <person name="Hansen M."/>
            <person name="Howarth C."/>
            <person name="Imamovic A."/>
            <person name="Ireland A."/>
            <person name="Larimer J."/>
            <person name="McCowan C."/>
            <person name="Murphy C."/>
            <person name="Pearson M."/>
            <person name="Poon T.W."/>
            <person name="Priest M."/>
            <person name="Roberts A."/>
            <person name="Saif S."/>
            <person name="Shea T."/>
            <person name="Sisk P."/>
            <person name="Sykes S."/>
            <person name="Wortman J."/>
            <person name="Nusbaum C."/>
            <person name="Birren B."/>
        </authorList>
    </citation>
    <scope>NUCLEOTIDE SEQUENCE [LARGE SCALE GENOMIC DNA]</scope>
    <source>
        <strain evidence="7 8">CBS 110553</strain>
    </source>
</reference>
<evidence type="ECO:0000256" key="2">
    <source>
        <dbReference type="ARBA" id="ARBA00022692"/>
    </source>
</evidence>
<protein>
    <recommendedName>
        <fullName evidence="6">MARVEL domain-containing protein</fullName>
    </recommendedName>
</protein>
<keyword evidence="4 5" id="KW-0472">Membrane</keyword>
<proteinExistence type="predicted"/>
<dbReference type="GeneID" id="19191884"/>
<evidence type="ECO:0000313" key="7">
    <source>
        <dbReference type="EMBL" id="EXJ70105.1"/>
    </source>
</evidence>
<sequence>MSVKGSLHVMAMNIAANGTVDFALRALQLLFAIIVMGTDGYAIHVFRGHTVYEHFEYGNFYVYYGVPDAWGFLMFCAAWTFLGVIFLLIAGISFADHTLIGYIRVAVEAVALLSWLAGFVAVAVNIGSNACPAEENRCGSVKAATVFGAFEWLLFVITTTRTIKLVFTSTRRPKTSKPRTSTTSPATSI</sequence>
<comment type="subcellular location">
    <subcellularLocation>
        <location evidence="1">Membrane</location>
        <topology evidence="1">Multi-pass membrane protein</topology>
    </subcellularLocation>
</comment>
<dbReference type="Proteomes" id="UP000019471">
    <property type="component" value="Unassembled WGS sequence"/>
</dbReference>
<feature type="transmembrane region" description="Helical" evidence="5">
    <location>
        <begin position="102"/>
        <end position="126"/>
    </location>
</feature>
<evidence type="ECO:0000256" key="3">
    <source>
        <dbReference type="ARBA" id="ARBA00022989"/>
    </source>
</evidence>
<dbReference type="OrthoDB" id="2117453at2759"/>
<evidence type="ECO:0000256" key="1">
    <source>
        <dbReference type="ARBA" id="ARBA00004141"/>
    </source>
</evidence>
<dbReference type="EMBL" id="AMGX01000010">
    <property type="protein sequence ID" value="EXJ70105.1"/>
    <property type="molecule type" value="Genomic_DNA"/>
</dbReference>
<evidence type="ECO:0000259" key="6">
    <source>
        <dbReference type="Pfam" id="PF01284"/>
    </source>
</evidence>
<accession>W9WYG5</accession>
<dbReference type="InterPro" id="IPR008253">
    <property type="entry name" value="Marvel"/>
</dbReference>
<dbReference type="RefSeq" id="XP_007745957.1">
    <property type="nucleotide sequence ID" value="XM_007747767.1"/>
</dbReference>
<dbReference type="STRING" id="1182543.W9WYG5"/>
<comment type="caution">
    <text evidence="7">The sequence shown here is derived from an EMBL/GenBank/DDBJ whole genome shotgun (WGS) entry which is preliminary data.</text>
</comment>
<dbReference type="AlphaFoldDB" id="W9WYG5"/>
<name>W9WYG5_9EURO</name>
<dbReference type="GO" id="GO:0016020">
    <property type="term" value="C:membrane"/>
    <property type="evidence" value="ECO:0007669"/>
    <property type="project" value="UniProtKB-SubCell"/>
</dbReference>
<evidence type="ECO:0000313" key="8">
    <source>
        <dbReference type="Proteomes" id="UP000019471"/>
    </source>
</evidence>
<evidence type="ECO:0000256" key="4">
    <source>
        <dbReference type="ARBA" id="ARBA00023136"/>
    </source>
</evidence>
<keyword evidence="8" id="KW-1185">Reference proteome</keyword>
<dbReference type="eggNOG" id="ENOG502SNVK">
    <property type="taxonomic scope" value="Eukaryota"/>
</dbReference>